<name>A0A561XST0_ACIDE</name>
<dbReference type="EMBL" id="VJWE01000011">
    <property type="protein sequence ID" value="TWG39176.1"/>
    <property type="molecule type" value="Genomic_DNA"/>
</dbReference>
<protein>
    <submittedName>
        <fullName evidence="1">Uncharacterized protein DUF3455</fullName>
    </submittedName>
</protein>
<sequence length="192" mass="20037">MTVHTSPISRLLPLTGAIAAAVLLSACGSMMSSPSKSMYSQDSLPDSIKVPTGNKVAMETVGVGEITYECRDKANMPGQTEWVFVGPKAVLNDRSGKQVGTYYGPPATWESSDGSKLTATQLAVAPSGTGNLPYQLVKANPAMGSGAMTGVTFIQRVALKGGVAPAAACTTANKGERQIVKYQADYIFWKAA</sequence>
<dbReference type="InterPro" id="IPR021851">
    <property type="entry name" value="DUF3455"/>
</dbReference>
<accession>A0A561XST0</accession>
<dbReference type="Proteomes" id="UP000321485">
    <property type="component" value="Unassembled WGS sequence"/>
</dbReference>
<organism evidence="1 2">
    <name type="scientific">Acidovorax delafieldii</name>
    <name type="common">Pseudomonas delafieldii</name>
    <dbReference type="NCBI Taxonomy" id="47920"/>
    <lineage>
        <taxon>Bacteria</taxon>
        <taxon>Pseudomonadati</taxon>
        <taxon>Pseudomonadota</taxon>
        <taxon>Betaproteobacteria</taxon>
        <taxon>Burkholderiales</taxon>
        <taxon>Comamonadaceae</taxon>
        <taxon>Acidovorax</taxon>
    </lineage>
</organism>
<dbReference type="RefSeq" id="WP_108498300.1">
    <property type="nucleotide sequence ID" value="NZ_CAXUPI020000005.1"/>
</dbReference>
<comment type="caution">
    <text evidence="1">The sequence shown here is derived from an EMBL/GenBank/DDBJ whole genome shotgun (WGS) entry which is preliminary data.</text>
</comment>
<evidence type="ECO:0000313" key="1">
    <source>
        <dbReference type="EMBL" id="TWG39176.1"/>
    </source>
</evidence>
<evidence type="ECO:0000313" key="2">
    <source>
        <dbReference type="Proteomes" id="UP000321485"/>
    </source>
</evidence>
<dbReference type="PANTHER" id="PTHR35567:SF1">
    <property type="entry name" value="CONSERVED FUNGAL PROTEIN (AFU_ORTHOLOGUE AFUA_1G14230)"/>
    <property type="match status" value="1"/>
</dbReference>
<dbReference type="GeneID" id="51110114"/>
<dbReference type="PANTHER" id="PTHR35567">
    <property type="entry name" value="MALATE DEHYDROGENASE (AFU_ORTHOLOGUE AFUA_2G13800)"/>
    <property type="match status" value="1"/>
</dbReference>
<gene>
    <name evidence="1" type="ORF">ATF69_1044</name>
</gene>
<proteinExistence type="predicted"/>
<dbReference type="AlphaFoldDB" id="A0A561XST0"/>
<reference evidence="1 2" key="1">
    <citation type="journal article" date="2015" name="Stand. Genomic Sci.">
        <title>Genomic Encyclopedia of Bacterial and Archaeal Type Strains, Phase III: the genomes of soil and plant-associated and newly described type strains.</title>
        <authorList>
            <person name="Whitman W.B."/>
            <person name="Woyke T."/>
            <person name="Klenk H.P."/>
            <person name="Zhou Y."/>
            <person name="Lilburn T.G."/>
            <person name="Beck B.J."/>
            <person name="De Vos P."/>
            <person name="Vandamme P."/>
            <person name="Eisen J.A."/>
            <person name="Garrity G."/>
            <person name="Hugenholtz P."/>
            <person name="Kyrpides N.C."/>
        </authorList>
    </citation>
    <scope>NUCLEOTIDE SEQUENCE [LARGE SCALE GENOMIC DNA]</scope>
    <source>
        <strain evidence="1 2">DSM 64</strain>
    </source>
</reference>
<dbReference type="Pfam" id="PF11937">
    <property type="entry name" value="DUF3455"/>
    <property type="match status" value="1"/>
</dbReference>